<dbReference type="EMBL" id="VXIV02003285">
    <property type="protein sequence ID" value="KAF6018671.1"/>
    <property type="molecule type" value="Genomic_DNA"/>
</dbReference>
<evidence type="ECO:0000256" key="17">
    <source>
        <dbReference type="RuleBase" id="RU000382"/>
    </source>
</evidence>
<keyword evidence="10" id="KW-0443">Lipid metabolism</keyword>
<proteinExistence type="inferred from homology"/>
<dbReference type="GO" id="GO:0006665">
    <property type="term" value="P:sphingolipid metabolic process"/>
    <property type="evidence" value="ECO:0007669"/>
    <property type="project" value="UniProtKB-KW"/>
</dbReference>
<dbReference type="Gene3D" id="3.40.640.10">
    <property type="entry name" value="Type I PLP-dependent aspartate aminotransferase-like (Major domain)"/>
    <property type="match status" value="1"/>
</dbReference>
<dbReference type="GO" id="GO:0019752">
    <property type="term" value="P:carboxylic acid metabolic process"/>
    <property type="evidence" value="ECO:0007669"/>
    <property type="project" value="InterPro"/>
</dbReference>
<keyword evidence="6" id="KW-0256">Endoplasmic reticulum</keyword>
<keyword evidence="11" id="KW-0472">Membrane</keyword>
<dbReference type="InterPro" id="IPR015421">
    <property type="entry name" value="PyrdxlP-dep_Trfase_major"/>
</dbReference>
<comment type="pathway">
    <text evidence="3">Lipid metabolism; sphingolipid metabolism.</text>
</comment>
<evidence type="ECO:0000256" key="4">
    <source>
        <dbReference type="ARBA" id="ARBA00004991"/>
    </source>
</evidence>
<comment type="pathway">
    <text evidence="4">Sphingolipid metabolism.</text>
</comment>
<evidence type="ECO:0000256" key="2">
    <source>
        <dbReference type="ARBA" id="ARBA00004389"/>
    </source>
</evidence>
<evidence type="ECO:0000256" key="11">
    <source>
        <dbReference type="ARBA" id="ARBA00023136"/>
    </source>
</evidence>
<evidence type="ECO:0000256" key="8">
    <source>
        <dbReference type="ARBA" id="ARBA00022919"/>
    </source>
</evidence>
<keyword evidence="7 16" id="KW-0663">Pyridoxal phosphate</keyword>
<comment type="subcellular location">
    <subcellularLocation>
        <location evidence="2">Endoplasmic reticulum membrane</location>
        <topology evidence="2">Single-pass membrane protein</topology>
    </subcellularLocation>
</comment>
<dbReference type="PANTHER" id="PTHR42735:SF9">
    <property type="entry name" value="SPHINGOSINE-1-PHOSPHATE LYASE"/>
    <property type="match status" value="1"/>
</dbReference>
<evidence type="ECO:0000313" key="19">
    <source>
        <dbReference type="Proteomes" id="UP000593567"/>
    </source>
</evidence>
<dbReference type="GO" id="GO:0030170">
    <property type="term" value="F:pyridoxal phosphate binding"/>
    <property type="evidence" value="ECO:0007669"/>
    <property type="project" value="InterPro"/>
</dbReference>
<dbReference type="FunFam" id="3.40.640.10:FF:000020">
    <property type="entry name" value="sphingosine-1-phosphate lyase 1"/>
    <property type="match status" value="1"/>
</dbReference>
<keyword evidence="9" id="KW-1133">Transmembrane helix</keyword>
<evidence type="ECO:0000256" key="1">
    <source>
        <dbReference type="ARBA" id="ARBA00001933"/>
    </source>
</evidence>
<evidence type="ECO:0000256" key="10">
    <source>
        <dbReference type="ARBA" id="ARBA00023098"/>
    </source>
</evidence>
<dbReference type="PANTHER" id="PTHR42735">
    <property type="match status" value="1"/>
</dbReference>
<dbReference type="Pfam" id="PF00282">
    <property type="entry name" value="Pyridoxal_deC"/>
    <property type="match status" value="1"/>
</dbReference>
<gene>
    <name evidence="18" type="ORF">EB796_023022</name>
</gene>
<evidence type="ECO:0000313" key="18">
    <source>
        <dbReference type="EMBL" id="KAF6018671.1"/>
    </source>
</evidence>
<dbReference type="InterPro" id="IPR050477">
    <property type="entry name" value="GrpII_AminoAcid_Decarb"/>
</dbReference>
<keyword evidence="19" id="KW-1185">Reference proteome</keyword>
<dbReference type="SUPFAM" id="SSF53383">
    <property type="entry name" value="PLP-dependent transferases"/>
    <property type="match status" value="1"/>
</dbReference>
<evidence type="ECO:0000256" key="12">
    <source>
        <dbReference type="ARBA" id="ARBA00023239"/>
    </source>
</evidence>
<evidence type="ECO:0000256" key="13">
    <source>
        <dbReference type="ARBA" id="ARBA00038302"/>
    </source>
</evidence>
<evidence type="ECO:0000256" key="7">
    <source>
        <dbReference type="ARBA" id="ARBA00022898"/>
    </source>
</evidence>
<dbReference type="InterPro" id="IPR015424">
    <property type="entry name" value="PyrdxlP-dep_Trfase"/>
</dbReference>
<evidence type="ECO:0000256" key="16">
    <source>
        <dbReference type="PIRSR" id="PIRSR602129-50"/>
    </source>
</evidence>
<dbReference type="Gene3D" id="3.90.1150.10">
    <property type="entry name" value="Aspartate Aminotransferase, domain 1"/>
    <property type="match status" value="1"/>
</dbReference>
<evidence type="ECO:0000256" key="15">
    <source>
        <dbReference type="ARBA" id="ARBA00042568"/>
    </source>
</evidence>
<comment type="similarity">
    <text evidence="13">Belongs to the group II decarboxylase family. Sphingosine-1-phosphate lyase subfamily.</text>
</comment>
<keyword evidence="12 17" id="KW-0456">Lyase</keyword>
<dbReference type="InterPro" id="IPR015422">
    <property type="entry name" value="PyrdxlP-dep_Trfase_small"/>
</dbReference>
<dbReference type="EC" id="4.1.2.27" evidence="14"/>
<evidence type="ECO:0000256" key="3">
    <source>
        <dbReference type="ARBA" id="ARBA00004760"/>
    </source>
</evidence>
<dbReference type="GO" id="GO:0008117">
    <property type="term" value="F:sphinganine-1-phosphate aldolase activity"/>
    <property type="evidence" value="ECO:0007669"/>
    <property type="project" value="UniProtKB-EC"/>
</dbReference>
<feature type="modified residue" description="N6-(pyridoxal phosphate)lysine" evidence="16">
    <location>
        <position position="339"/>
    </location>
</feature>
<dbReference type="Proteomes" id="UP000593567">
    <property type="component" value="Unassembled WGS sequence"/>
</dbReference>
<comment type="cofactor">
    <cofactor evidence="1 16 17">
        <name>pyridoxal 5'-phosphate</name>
        <dbReference type="ChEBI" id="CHEBI:597326"/>
    </cofactor>
</comment>
<dbReference type="GO" id="GO:0005789">
    <property type="term" value="C:endoplasmic reticulum membrane"/>
    <property type="evidence" value="ECO:0007669"/>
    <property type="project" value="UniProtKB-SubCell"/>
</dbReference>
<keyword evidence="8" id="KW-0746">Sphingolipid metabolism</keyword>
<dbReference type="OrthoDB" id="10254570at2759"/>
<reference evidence="18" key="1">
    <citation type="submission" date="2020-06" db="EMBL/GenBank/DDBJ databases">
        <title>Draft genome of Bugula neritina, a colonial animal packing powerful symbionts and potential medicines.</title>
        <authorList>
            <person name="Rayko M."/>
        </authorList>
    </citation>
    <scope>NUCLEOTIDE SEQUENCE [LARGE SCALE GENOMIC DNA]</scope>
    <source>
        <strain evidence="18">Kwan_BN1</strain>
    </source>
</reference>
<evidence type="ECO:0000256" key="5">
    <source>
        <dbReference type="ARBA" id="ARBA00022692"/>
    </source>
</evidence>
<evidence type="ECO:0000256" key="6">
    <source>
        <dbReference type="ARBA" id="ARBA00022824"/>
    </source>
</evidence>
<protein>
    <recommendedName>
        <fullName evidence="14">sphinganine-1-phosphate aldolase</fullName>
        <ecNumber evidence="14">4.1.2.27</ecNumber>
    </recommendedName>
    <alternativeName>
        <fullName evidence="15">Sphingosine-1-phosphate aldolase</fullName>
    </alternativeName>
</protein>
<comment type="caution">
    <text evidence="18">The sequence shown here is derived from an EMBL/GenBank/DDBJ whole genome shotgun (WGS) entry which is preliminary data.</text>
</comment>
<keyword evidence="5" id="KW-0812">Transmembrane</keyword>
<dbReference type="AlphaFoldDB" id="A0A7J7IZ00"/>
<organism evidence="18 19">
    <name type="scientific">Bugula neritina</name>
    <name type="common">Brown bryozoan</name>
    <name type="synonym">Sertularia neritina</name>
    <dbReference type="NCBI Taxonomy" id="10212"/>
    <lineage>
        <taxon>Eukaryota</taxon>
        <taxon>Metazoa</taxon>
        <taxon>Spiralia</taxon>
        <taxon>Lophotrochozoa</taxon>
        <taxon>Bryozoa</taxon>
        <taxon>Gymnolaemata</taxon>
        <taxon>Cheilostomatida</taxon>
        <taxon>Flustrina</taxon>
        <taxon>Buguloidea</taxon>
        <taxon>Bugulidae</taxon>
        <taxon>Bugula</taxon>
    </lineage>
</organism>
<accession>A0A7J7IZ00</accession>
<evidence type="ECO:0000256" key="9">
    <source>
        <dbReference type="ARBA" id="ARBA00022989"/>
    </source>
</evidence>
<dbReference type="InterPro" id="IPR002129">
    <property type="entry name" value="PyrdxlP-dep_de-COase"/>
</dbReference>
<sequence>MLNVLEFIGTLGLLIFLHKLIHELRNGGTKAVAAWLTSCFSNLPGVKVLLSSYITNEVVGFVGQLYKEDGIGRSVMLSIPEKGMPYEEVMKELKDLKESEAGVSSKIFAYKYMLDPDGRMQKLQEDAIMMFAEQHDISRNHQQLVEISQSMFMNENALNPVAFPSLRKFELECLSMTASMLNADNKACGSLTSGGTESVLMAVKTYRDMARKYKPHITKPEVVAPISIHPAFEKAAGYFNLTIVHTDLTGSYVADVDKMEKAINSNTILIAASAPSYPHGLLDPIESIGELAVKYNLPFHVDACYGGFMLPWLEKLGMNIPCFDFRCKGVTSISADLHKFGYTPKGASAVIYKNEDIRKHQLFSYTAWPGGLFGSTSMAGTRSGSTMAAAWVTLKHLGQDGYMKTAKKLQETTQLLIEGVANIQVRQACVSSQSTLIVRFGIKLE</sequence>
<evidence type="ECO:0000256" key="14">
    <source>
        <dbReference type="ARBA" id="ARBA00038965"/>
    </source>
</evidence>
<name>A0A7J7IZ00_BUGNE</name>